<evidence type="ECO:0000256" key="1">
    <source>
        <dbReference type="ARBA" id="ARBA00001695"/>
    </source>
</evidence>
<evidence type="ECO:0000313" key="8">
    <source>
        <dbReference type="Proteomes" id="UP001280581"/>
    </source>
</evidence>
<evidence type="ECO:0000256" key="2">
    <source>
        <dbReference type="ARBA" id="ARBA00010687"/>
    </source>
</evidence>
<evidence type="ECO:0000256" key="5">
    <source>
        <dbReference type="ARBA" id="ARBA00023295"/>
    </source>
</evidence>
<dbReference type="SUPFAM" id="SSF51445">
    <property type="entry name" value="(Trans)glycosidases"/>
    <property type="match status" value="1"/>
</dbReference>
<evidence type="ECO:0000313" key="7">
    <source>
        <dbReference type="EMBL" id="KAK3209093.1"/>
    </source>
</evidence>
<keyword evidence="4 6" id="KW-0378">Hydrolase</keyword>
<name>A0AAN6LWQ4_9PLEO</name>
<dbReference type="Gene3D" id="3.20.20.80">
    <property type="entry name" value="Glycosidases"/>
    <property type="match status" value="2"/>
</dbReference>
<feature type="chain" id="PRO_5042664833" description="Arabinogalactan endo-beta-1,4-galactanase" evidence="6">
    <location>
        <begin position="19"/>
        <end position="330"/>
    </location>
</feature>
<evidence type="ECO:0000256" key="6">
    <source>
        <dbReference type="RuleBase" id="RU361192"/>
    </source>
</evidence>
<protein>
    <recommendedName>
        <fullName evidence="3 6">Arabinogalactan endo-beta-1,4-galactanase</fullName>
        <ecNumber evidence="3 6">3.2.1.89</ecNumber>
    </recommendedName>
</protein>
<dbReference type="GO" id="GO:0015926">
    <property type="term" value="F:glucosidase activity"/>
    <property type="evidence" value="ECO:0007669"/>
    <property type="project" value="InterPro"/>
</dbReference>
<comment type="caution">
    <text evidence="7">The sequence shown here is derived from an EMBL/GenBank/DDBJ whole genome shotgun (WGS) entry which is preliminary data.</text>
</comment>
<feature type="signal peptide" evidence="6">
    <location>
        <begin position="1"/>
        <end position="18"/>
    </location>
</feature>
<evidence type="ECO:0000256" key="4">
    <source>
        <dbReference type="ARBA" id="ARBA00022801"/>
    </source>
</evidence>
<dbReference type="PANTHER" id="PTHR34983">
    <property type="entry name" value="ARABINOGALACTAN ENDO-BETA-1,4-GALACTANASE A"/>
    <property type="match status" value="1"/>
</dbReference>
<evidence type="ECO:0000256" key="3">
    <source>
        <dbReference type="ARBA" id="ARBA00012556"/>
    </source>
</evidence>
<sequence>MLLPYLALASIAVPGIQAALQYRAMDWSSLLIEEERNGVYYQNVQGVVQPLEQILTENGVNMVRQRVWTGSGDYGIDYNIKLAQRAKAAGLMFGLNLHYSDTWTNPGLQDIPSGWPTDISGLANKVWDYTTEINGGLLWPTGKYDQPANLAKLLQTASAAIRASNLSPSPNIQIHLSHGEDEELMQWFYDLILGQGSLMLGDFDMMTVSFYPFWGPDATQANLTASLQNLETRYGKELMIVETNWPIICTNPDYAFPPDTANIPIGPSAGQTTWIQRTAATLSGIPKAVGLSYWEGGWISNAVLGSSCEWNAMFDENGKAYDSLGAFETI</sequence>
<keyword evidence="8" id="KW-1185">Reference proteome</keyword>
<dbReference type="GO" id="GO:0031218">
    <property type="term" value="F:arabinogalactan endo-1,4-beta-galactosidase activity"/>
    <property type="evidence" value="ECO:0007669"/>
    <property type="project" value="UniProtKB-EC"/>
</dbReference>
<dbReference type="InterPro" id="IPR011683">
    <property type="entry name" value="Glyco_hydro_53"/>
</dbReference>
<gene>
    <name evidence="7" type="ORF">GRF29_69g741470</name>
</gene>
<reference evidence="7 8" key="1">
    <citation type="submission" date="2021-02" db="EMBL/GenBank/DDBJ databases">
        <title>Genome assembly of Pseudopithomyces chartarum.</title>
        <authorList>
            <person name="Jauregui R."/>
            <person name="Singh J."/>
            <person name="Voisey C."/>
        </authorList>
    </citation>
    <scope>NUCLEOTIDE SEQUENCE [LARGE SCALE GENOMIC DNA]</scope>
    <source>
        <strain evidence="7 8">AGR01</strain>
    </source>
</reference>
<accession>A0AAN6LWQ4</accession>
<comment type="similarity">
    <text evidence="2 6">Belongs to the glycosyl hydrolase 53 family.</text>
</comment>
<dbReference type="EMBL" id="WVTA01000006">
    <property type="protein sequence ID" value="KAK3209093.1"/>
    <property type="molecule type" value="Genomic_DNA"/>
</dbReference>
<keyword evidence="6" id="KW-0732">Signal</keyword>
<dbReference type="Pfam" id="PF07745">
    <property type="entry name" value="Glyco_hydro_53"/>
    <property type="match status" value="1"/>
</dbReference>
<keyword evidence="5 6" id="KW-0326">Glycosidase</keyword>
<dbReference type="PANTHER" id="PTHR34983:SF1">
    <property type="entry name" value="ARABINOGALACTAN ENDO-BETA-1,4-GALACTANASE A"/>
    <property type="match status" value="1"/>
</dbReference>
<dbReference type="InterPro" id="IPR017853">
    <property type="entry name" value="GH"/>
</dbReference>
<proteinExistence type="inferred from homology"/>
<comment type="catalytic activity">
    <reaction evidence="1 6">
        <text>The enzyme specifically hydrolyzes (1-&gt;4)-beta-D-galactosidic linkages in type I arabinogalactans.</text>
        <dbReference type="EC" id="3.2.1.89"/>
    </reaction>
</comment>
<dbReference type="Proteomes" id="UP001280581">
    <property type="component" value="Unassembled WGS sequence"/>
</dbReference>
<dbReference type="EC" id="3.2.1.89" evidence="3 6"/>
<organism evidence="7 8">
    <name type="scientific">Pseudopithomyces chartarum</name>
    <dbReference type="NCBI Taxonomy" id="1892770"/>
    <lineage>
        <taxon>Eukaryota</taxon>
        <taxon>Fungi</taxon>
        <taxon>Dikarya</taxon>
        <taxon>Ascomycota</taxon>
        <taxon>Pezizomycotina</taxon>
        <taxon>Dothideomycetes</taxon>
        <taxon>Pleosporomycetidae</taxon>
        <taxon>Pleosporales</taxon>
        <taxon>Massarineae</taxon>
        <taxon>Didymosphaeriaceae</taxon>
        <taxon>Pseudopithomyces</taxon>
    </lineage>
</organism>
<dbReference type="AlphaFoldDB" id="A0AAN6LWQ4"/>
<dbReference type="GO" id="GO:0045490">
    <property type="term" value="P:pectin catabolic process"/>
    <property type="evidence" value="ECO:0007669"/>
    <property type="project" value="TreeGrafter"/>
</dbReference>